<accession>A0A1G9H0Z0</accession>
<dbReference type="Pfam" id="PF03358">
    <property type="entry name" value="FMN_red"/>
    <property type="match status" value="1"/>
</dbReference>
<name>A0A1G9H0Z0_9ACTN</name>
<evidence type="ECO:0000313" key="2">
    <source>
        <dbReference type="EMBL" id="SDL06577.1"/>
    </source>
</evidence>
<dbReference type="PANTHER" id="PTHR30543">
    <property type="entry name" value="CHROMATE REDUCTASE"/>
    <property type="match status" value="1"/>
</dbReference>
<keyword evidence="3" id="KW-1185">Reference proteome</keyword>
<protein>
    <submittedName>
        <fullName evidence="2">NAD(P)H-dependent FMN reductase</fullName>
    </submittedName>
</protein>
<dbReference type="GO" id="GO:0016491">
    <property type="term" value="F:oxidoreductase activity"/>
    <property type="evidence" value="ECO:0007669"/>
    <property type="project" value="InterPro"/>
</dbReference>
<sequence length="187" mass="19872">MAIKLIVTSTRPRRNGVDIAAAVAPLIAQGAGCDVEIVDLREVALPFLDEPEMPAMGKYTEPSTQAWSEVVKPADAVVFLTPEYNGGYTAAAKNAIDTLFHEWDGKVAAVVGYGWGGAGRAVPQLETIMGNVKMNVLEGPVLMSFGEHMTDEGLSVEPMVAGYGAELTALGKRINQAIELRPEMQAA</sequence>
<dbReference type="InterPro" id="IPR029039">
    <property type="entry name" value="Flavoprotein-like_sf"/>
</dbReference>
<evidence type="ECO:0000313" key="3">
    <source>
        <dbReference type="Proteomes" id="UP000199475"/>
    </source>
</evidence>
<dbReference type="Proteomes" id="UP000199475">
    <property type="component" value="Unassembled WGS sequence"/>
</dbReference>
<dbReference type="EMBL" id="FNGP01000001">
    <property type="protein sequence ID" value="SDL06577.1"/>
    <property type="molecule type" value="Genomic_DNA"/>
</dbReference>
<proteinExistence type="predicted"/>
<dbReference type="OrthoDB" id="9812295at2"/>
<dbReference type="AlphaFoldDB" id="A0A1G9H0Z0"/>
<feature type="domain" description="NADPH-dependent FMN reductase-like" evidence="1">
    <location>
        <begin position="1"/>
        <end position="143"/>
    </location>
</feature>
<dbReference type="InterPro" id="IPR050712">
    <property type="entry name" value="NAD(P)H-dep_reductase"/>
</dbReference>
<dbReference type="GO" id="GO:0005829">
    <property type="term" value="C:cytosol"/>
    <property type="evidence" value="ECO:0007669"/>
    <property type="project" value="TreeGrafter"/>
</dbReference>
<dbReference type="SUPFAM" id="SSF52218">
    <property type="entry name" value="Flavoproteins"/>
    <property type="match status" value="1"/>
</dbReference>
<reference evidence="2 3" key="1">
    <citation type="submission" date="2016-10" db="EMBL/GenBank/DDBJ databases">
        <authorList>
            <person name="de Groot N.N."/>
        </authorList>
    </citation>
    <scope>NUCLEOTIDE SEQUENCE [LARGE SCALE GENOMIC DNA]</scope>
    <source>
        <strain evidence="2 3">CGMCC 1.9159</strain>
    </source>
</reference>
<dbReference type="GO" id="GO:0010181">
    <property type="term" value="F:FMN binding"/>
    <property type="evidence" value="ECO:0007669"/>
    <property type="project" value="TreeGrafter"/>
</dbReference>
<dbReference type="RefSeq" id="WP_093247711.1">
    <property type="nucleotide sequence ID" value="NZ_FNGP01000001.1"/>
</dbReference>
<dbReference type="STRING" id="686624.SAMN04488242_0010"/>
<dbReference type="InterPro" id="IPR005025">
    <property type="entry name" value="FMN_Rdtase-like_dom"/>
</dbReference>
<gene>
    <name evidence="2" type="ORF">SAMN04488242_0010</name>
</gene>
<dbReference type="Gene3D" id="3.40.50.360">
    <property type="match status" value="1"/>
</dbReference>
<dbReference type="PANTHER" id="PTHR30543:SF21">
    <property type="entry name" value="NAD(P)H-DEPENDENT FMN REDUCTASE LOT6"/>
    <property type="match status" value="1"/>
</dbReference>
<organism evidence="2 3">
    <name type="scientific">Tessaracoccus oleiagri</name>
    <dbReference type="NCBI Taxonomy" id="686624"/>
    <lineage>
        <taxon>Bacteria</taxon>
        <taxon>Bacillati</taxon>
        <taxon>Actinomycetota</taxon>
        <taxon>Actinomycetes</taxon>
        <taxon>Propionibacteriales</taxon>
        <taxon>Propionibacteriaceae</taxon>
        <taxon>Tessaracoccus</taxon>
    </lineage>
</organism>
<evidence type="ECO:0000259" key="1">
    <source>
        <dbReference type="Pfam" id="PF03358"/>
    </source>
</evidence>